<evidence type="ECO:0000313" key="2">
    <source>
        <dbReference type="Proteomes" id="UP000094329"/>
    </source>
</evidence>
<dbReference type="PIRSF" id="PIRSF029208">
    <property type="entry name" value="Phage_tail_GPU"/>
    <property type="match status" value="1"/>
</dbReference>
<dbReference type="Pfam" id="PF06995">
    <property type="entry name" value="Phage_P2_GpU"/>
    <property type="match status" value="1"/>
</dbReference>
<name>A0ABX2ZYS7_9GAMM</name>
<reference evidence="1 2" key="1">
    <citation type="submission" date="2016-08" db="EMBL/GenBank/DDBJ databases">
        <title>Draft genome sequence of Candidatus Piscirickettsia litoralis, from seawater.</title>
        <authorList>
            <person name="Wan X."/>
            <person name="Lee A.J."/>
            <person name="Hou S."/>
            <person name="Donachie S.P."/>
        </authorList>
    </citation>
    <scope>NUCLEOTIDE SEQUENCE [LARGE SCALE GENOMIC DNA]</scope>
    <source>
        <strain evidence="1 2">Y2</strain>
    </source>
</reference>
<comment type="caution">
    <text evidence="1">The sequence shown here is derived from an EMBL/GenBank/DDBJ whole genome shotgun (WGS) entry which is preliminary data.</text>
</comment>
<proteinExistence type="predicted"/>
<evidence type="ECO:0008006" key="3">
    <source>
        <dbReference type="Google" id="ProtNLM"/>
    </source>
</evidence>
<evidence type="ECO:0000313" key="1">
    <source>
        <dbReference type="EMBL" id="ODN41544.1"/>
    </source>
</evidence>
<organism evidence="1 2">
    <name type="scientific">Piscirickettsia litoralis</name>
    <dbReference type="NCBI Taxonomy" id="1891921"/>
    <lineage>
        <taxon>Bacteria</taxon>
        <taxon>Pseudomonadati</taxon>
        <taxon>Pseudomonadota</taxon>
        <taxon>Gammaproteobacteria</taxon>
        <taxon>Thiotrichales</taxon>
        <taxon>Piscirickettsiaceae</taxon>
        <taxon>Piscirickettsia</taxon>
    </lineage>
</organism>
<dbReference type="Proteomes" id="UP000094329">
    <property type="component" value="Unassembled WGS sequence"/>
</dbReference>
<dbReference type="EMBL" id="MDTU01000002">
    <property type="protein sequence ID" value="ODN41544.1"/>
    <property type="molecule type" value="Genomic_DNA"/>
</dbReference>
<gene>
    <name evidence="1" type="ORF">BGC07_15665</name>
</gene>
<dbReference type="InterPro" id="IPR009734">
    <property type="entry name" value="Myoviridae_GpU"/>
</dbReference>
<sequence>MTQHRMLGLGDFRFSLDTAAFQELSHKLTVNIATLKRLKKKDRAQFISAGAETLSLSGVVYPHFRGGLEQIKHMRTMAKSGKPLLLVEGTGDSLGEFFIKSVDEKNTVFSAEGVPKKKEFSLELVYCGDL</sequence>
<dbReference type="RefSeq" id="WP_069314009.1">
    <property type="nucleotide sequence ID" value="NZ_MDTU01000002.1"/>
</dbReference>
<keyword evidence="2" id="KW-1185">Reference proteome</keyword>
<protein>
    <recommendedName>
        <fullName evidence="3">Phage tail protein</fullName>
    </recommendedName>
</protein>
<accession>A0ABX2ZYS7</accession>
<dbReference type="InterPro" id="IPR016912">
    <property type="entry name" value="Phage_P2_GpU"/>
</dbReference>